<dbReference type="Proteomes" id="UP001144673">
    <property type="component" value="Chromosome 1"/>
</dbReference>
<dbReference type="AlphaFoldDB" id="A0A9W8QP76"/>
<dbReference type="EMBL" id="JAJHUN010000001">
    <property type="protein sequence ID" value="KAJ4165269.1"/>
    <property type="molecule type" value="Genomic_DNA"/>
</dbReference>
<name>A0A9W8QP76_AKAMU</name>
<dbReference type="KEGG" id="amus:LMH87_006907"/>
<dbReference type="RefSeq" id="XP_056060184.1">
    <property type="nucleotide sequence ID" value="XM_056191913.1"/>
</dbReference>
<reference evidence="1" key="1">
    <citation type="journal article" date="2023" name="Access Microbiol">
        <title>De-novo genome assembly for Akanthomyces muscarius, a biocontrol agent of insect agricultural pests.</title>
        <authorList>
            <person name="Erdos Z."/>
            <person name="Studholme D.J."/>
            <person name="Raymond B."/>
            <person name="Sharma M."/>
        </authorList>
    </citation>
    <scope>NUCLEOTIDE SEQUENCE</scope>
    <source>
        <strain evidence="1">Ve6</strain>
    </source>
</reference>
<protein>
    <submittedName>
        <fullName evidence="1">Uncharacterized protein</fullName>
    </submittedName>
</protein>
<keyword evidence="2" id="KW-1185">Reference proteome</keyword>
<proteinExistence type="predicted"/>
<organism evidence="1 2">
    <name type="scientific">Akanthomyces muscarius</name>
    <name type="common">Entomopathogenic fungus</name>
    <name type="synonym">Lecanicillium muscarium</name>
    <dbReference type="NCBI Taxonomy" id="2231603"/>
    <lineage>
        <taxon>Eukaryota</taxon>
        <taxon>Fungi</taxon>
        <taxon>Dikarya</taxon>
        <taxon>Ascomycota</taxon>
        <taxon>Pezizomycotina</taxon>
        <taxon>Sordariomycetes</taxon>
        <taxon>Hypocreomycetidae</taxon>
        <taxon>Hypocreales</taxon>
        <taxon>Cordycipitaceae</taxon>
        <taxon>Akanthomyces</taxon>
    </lineage>
</organism>
<evidence type="ECO:0000313" key="1">
    <source>
        <dbReference type="EMBL" id="KAJ4165269.1"/>
    </source>
</evidence>
<accession>A0A9W8QP76</accession>
<gene>
    <name evidence="1" type="ORF">LMH87_006907</name>
</gene>
<sequence>MNPYWCPRFLPILSHHFVRCRIPPQRARHSALTASRNAILRDCPLSLYAASTPSYRNPDHTVLNEALILVNNGFCFPEFHPFFDPDYMALCSSLRDSMSHDLQAPAEPLASLQYPFNL</sequence>
<dbReference type="GeneID" id="80894066"/>
<evidence type="ECO:0000313" key="2">
    <source>
        <dbReference type="Proteomes" id="UP001144673"/>
    </source>
</evidence>
<comment type="caution">
    <text evidence="1">The sequence shown here is derived from an EMBL/GenBank/DDBJ whole genome shotgun (WGS) entry which is preliminary data.</text>
</comment>